<keyword evidence="3 6" id="KW-0812">Transmembrane</keyword>
<comment type="caution">
    <text evidence="8">The sequence shown here is derived from an EMBL/GenBank/DDBJ whole genome shotgun (WGS) entry which is preliminary data.</text>
</comment>
<evidence type="ECO:0000259" key="7">
    <source>
        <dbReference type="SMART" id="SM00849"/>
    </source>
</evidence>
<feature type="transmembrane region" description="Helical" evidence="6">
    <location>
        <begin position="453"/>
        <end position="472"/>
    </location>
</feature>
<feature type="transmembrane region" description="Helical" evidence="6">
    <location>
        <begin position="51"/>
        <end position="70"/>
    </location>
</feature>
<evidence type="ECO:0000256" key="4">
    <source>
        <dbReference type="ARBA" id="ARBA00022989"/>
    </source>
</evidence>
<dbReference type="InterPro" id="IPR035681">
    <property type="entry name" value="ComA-like_MBL"/>
</dbReference>
<dbReference type="Pfam" id="PF13567">
    <property type="entry name" value="DUF4131"/>
    <property type="match status" value="1"/>
</dbReference>
<reference evidence="8 9" key="1">
    <citation type="journal article" date="2013" name="Syst. Appl. Microbiol.">
        <title>Phylogenetic position and virulence apparatus of the pear flower necrosis pathogen Erwinia piriflorinigrans CFBP 5888T as assessed by comparative genomics.</title>
        <authorList>
            <person name="Smits T.H."/>
            <person name="Rezzonico F."/>
            <person name="Lopez M.M."/>
            <person name="Blom J."/>
            <person name="Goesmann A."/>
            <person name="Frey J.E."/>
            <person name="Duffy B."/>
        </authorList>
    </citation>
    <scope>NUCLEOTIDE SEQUENCE [LARGE SCALE GENOMIC DNA]</scope>
    <source>
        <strain evidence="9">CFBP5888</strain>
    </source>
</reference>
<protein>
    <submittedName>
        <fullName evidence="8">Recombination protein 2</fullName>
    </submittedName>
</protein>
<dbReference type="PANTHER" id="PTHR30619:SF1">
    <property type="entry name" value="RECOMBINATION PROTEIN 2"/>
    <property type="match status" value="1"/>
</dbReference>
<evidence type="ECO:0000256" key="2">
    <source>
        <dbReference type="ARBA" id="ARBA00022475"/>
    </source>
</evidence>
<dbReference type="NCBIfam" id="TIGR00360">
    <property type="entry name" value="ComEC_N-term"/>
    <property type="match status" value="1"/>
</dbReference>
<dbReference type="InterPro" id="IPR052159">
    <property type="entry name" value="Competence_DNA_uptake"/>
</dbReference>
<dbReference type="NCBIfam" id="TIGR00361">
    <property type="entry name" value="ComEC_Rec2"/>
    <property type="match status" value="1"/>
</dbReference>
<evidence type="ECO:0000256" key="5">
    <source>
        <dbReference type="ARBA" id="ARBA00023136"/>
    </source>
</evidence>
<sequence>MPLTVNHIAWSVIIATLPLNFLSHLPGSGMTLVILLLSLTLALCPGKLTKFLALTIVMFVWAMTAGQSALKQINELSRTPIEAEVQIESIQPDGDRLKIRLLSYRDKLVFPPVYANVKLKSQGIAFCTGQRWLMQLMLRPVHAQLNEGGFDRQRFALATHTPLTGRVKSAKIIAAECSWRGRLIESGKKSYAHLPWQGLISALAFGERDDVSKNINQLLRETGTAHLMAISGMHIALAASFGWLLMRGMQFTFPVRYIGYRLPLFCSLLVALIYSWLSGGNAPAMRAMLALLVWSILRLRGIYCQSWQIWSLCIALILFFDPLSLLSDSLWLSAMAVAALLLWYHTFPLPVRFLRRWYWLPLRLLHLQLGMLLLLMPLQALLFHGISLSALVANLWAVPLVSLVTVPLILVALVCNALPWISAPLWYGVDRSLALVFMPLQHLPHGWLPVDQALSVASLLCWLILVCLRFGWWRTSTASIASTALLLCSWRSLWPEPEWRVDMLDVGHGLAVAISRNGEATLYDTGNRWPGGDAARSHILPWLAWQGLRVSHIIISHAHLDHIGGLASMQATFPQASVRSALAKPGHLSCRKGDNWRWQGLGFHVLWPPIEAKGEGNDQSCVVLVTDGKWRVLLTGDIEAPAEKKLVAERRDDLHVDLLQAPHHGSRTSSTGPFLRAVSASAAMASAARYSAWRLPATQIIRRYGENGVKWRDTALSGQLSARFYAHRWQLIGLREQIMNRWYHQWFGVPRDSG</sequence>
<dbReference type="Pfam" id="PF03772">
    <property type="entry name" value="Competence"/>
    <property type="match status" value="1"/>
</dbReference>
<organism evidence="8 9">
    <name type="scientific">Erwinia piriflorinigrans CFBP 5888</name>
    <dbReference type="NCBI Taxonomy" id="1161919"/>
    <lineage>
        <taxon>Bacteria</taxon>
        <taxon>Pseudomonadati</taxon>
        <taxon>Pseudomonadota</taxon>
        <taxon>Gammaproteobacteria</taxon>
        <taxon>Enterobacterales</taxon>
        <taxon>Erwiniaceae</taxon>
        <taxon>Erwinia</taxon>
    </lineage>
</organism>
<proteinExistence type="predicted"/>
<dbReference type="AlphaFoldDB" id="V5Z711"/>
<keyword evidence="5 6" id="KW-0472">Membrane</keyword>
<name>V5Z711_9GAMM</name>
<evidence type="ECO:0000313" key="9">
    <source>
        <dbReference type="Proteomes" id="UP000018217"/>
    </source>
</evidence>
<feature type="transmembrane region" description="Helical" evidence="6">
    <location>
        <begin position="311"/>
        <end position="344"/>
    </location>
</feature>
<keyword evidence="9" id="KW-1185">Reference proteome</keyword>
<dbReference type="InterPro" id="IPR025405">
    <property type="entry name" value="DUF4131"/>
</dbReference>
<evidence type="ECO:0000256" key="3">
    <source>
        <dbReference type="ARBA" id="ARBA00022692"/>
    </source>
</evidence>
<keyword evidence="2" id="KW-1003">Cell membrane</keyword>
<dbReference type="SUPFAM" id="SSF56281">
    <property type="entry name" value="Metallo-hydrolase/oxidoreductase"/>
    <property type="match status" value="1"/>
</dbReference>
<feature type="transmembrane region" description="Helical" evidence="6">
    <location>
        <begin position="364"/>
        <end position="383"/>
    </location>
</feature>
<dbReference type="Gene3D" id="3.60.15.10">
    <property type="entry name" value="Ribonuclease Z/Hydroxyacylglutathione hydrolase-like"/>
    <property type="match status" value="1"/>
</dbReference>
<dbReference type="CDD" id="cd07731">
    <property type="entry name" value="ComA-like_MBL-fold"/>
    <property type="match status" value="1"/>
</dbReference>
<comment type="subcellular location">
    <subcellularLocation>
        <location evidence="1">Cell membrane</location>
        <topology evidence="1">Multi-pass membrane protein</topology>
    </subcellularLocation>
</comment>
<dbReference type="SMART" id="SM00849">
    <property type="entry name" value="Lactamase_B"/>
    <property type="match status" value="1"/>
</dbReference>
<dbReference type="InterPro" id="IPR036866">
    <property type="entry name" value="RibonucZ/Hydroxyglut_hydro"/>
</dbReference>
<evidence type="ECO:0000256" key="6">
    <source>
        <dbReference type="SAM" id="Phobius"/>
    </source>
</evidence>
<dbReference type="GO" id="GO:0030420">
    <property type="term" value="P:establishment of competence for transformation"/>
    <property type="evidence" value="ECO:0007669"/>
    <property type="project" value="InterPro"/>
</dbReference>
<gene>
    <name evidence="8" type="primary">ycaI</name>
    <name evidence="8" type="ORF">EPIR_1450</name>
</gene>
<dbReference type="Pfam" id="PF00753">
    <property type="entry name" value="Lactamase_B"/>
    <property type="match status" value="1"/>
</dbReference>
<dbReference type="PANTHER" id="PTHR30619">
    <property type="entry name" value="DNA INTERNALIZATION/COMPETENCE PROTEIN COMEC/REC2"/>
    <property type="match status" value="1"/>
</dbReference>
<keyword evidence="4 6" id="KW-1133">Transmembrane helix</keyword>
<dbReference type="STRING" id="1161919.EPIR_1450"/>
<feature type="transmembrane region" description="Helical" evidence="6">
    <location>
        <begin position="25"/>
        <end position="44"/>
    </location>
</feature>
<dbReference type="Proteomes" id="UP000018217">
    <property type="component" value="Unassembled WGS sequence"/>
</dbReference>
<dbReference type="InterPro" id="IPR001279">
    <property type="entry name" value="Metallo-B-lactamas"/>
</dbReference>
<dbReference type="NCBIfam" id="NF008580">
    <property type="entry name" value="PRK11539.1"/>
    <property type="match status" value="1"/>
</dbReference>
<evidence type="ECO:0000313" key="8">
    <source>
        <dbReference type="EMBL" id="CCG86815.1"/>
    </source>
</evidence>
<feature type="transmembrane region" description="Helical" evidence="6">
    <location>
        <begin position="258"/>
        <end position="277"/>
    </location>
</feature>
<dbReference type="InterPro" id="IPR004797">
    <property type="entry name" value="Competence_ComEC/Rec2"/>
</dbReference>
<feature type="transmembrane region" description="Helical" evidence="6">
    <location>
        <begin position="395"/>
        <end position="421"/>
    </location>
</feature>
<dbReference type="RefSeq" id="WP_023654618.1">
    <property type="nucleotide sequence ID" value="NZ_CAHS01000014.1"/>
</dbReference>
<dbReference type="EMBL" id="CAHS01000014">
    <property type="protein sequence ID" value="CCG86815.1"/>
    <property type="molecule type" value="Genomic_DNA"/>
</dbReference>
<feature type="transmembrane region" description="Helical" evidence="6">
    <location>
        <begin position="225"/>
        <end position="246"/>
    </location>
</feature>
<accession>V5Z711</accession>
<evidence type="ECO:0000256" key="1">
    <source>
        <dbReference type="ARBA" id="ARBA00004651"/>
    </source>
</evidence>
<dbReference type="InterPro" id="IPR004477">
    <property type="entry name" value="ComEC_N"/>
</dbReference>
<dbReference type="OrthoDB" id="9761531at2"/>
<dbReference type="GO" id="GO:0005886">
    <property type="term" value="C:plasma membrane"/>
    <property type="evidence" value="ECO:0007669"/>
    <property type="project" value="UniProtKB-SubCell"/>
</dbReference>
<feature type="domain" description="Metallo-beta-lactamase" evidence="7">
    <location>
        <begin position="508"/>
        <end position="689"/>
    </location>
</feature>